<dbReference type="GO" id="GO:0003796">
    <property type="term" value="F:lysozyme activity"/>
    <property type="evidence" value="ECO:0007669"/>
    <property type="project" value="InterPro"/>
</dbReference>
<dbReference type="GO" id="GO:0016998">
    <property type="term" value="P:cell wall macromolecule catabolic process"/>
    <property type="evidence" value="ECO:0007669"/>
    <property type="project" value="InterPro"/>
</dbReference>
<proteinExistence type="inferred from homology"/>
<dbReference type="SUPFAM" id="SSF51445">
    <property type="entry name" value="(Trans)glycosidases"/>
    <property type="match status" value="1"/>
</dbReference>
<dbReference type="EMBL" id="LR778114">
    <property type="protein sequence ID" value="CAB1127825.1"/>
    <property type="molecule type" value="Genomic_DNA"/>
</dbReference>
<keyword evidence="3" id="KW-1185">Reference proteome</keyword>
<reference evidence="2 3" key="1">
    <citation type="submission" date="2020-02" db="EMBL/GenBank/DDBJ databases">
        <authorList>
            <person name="Hogendoorn C."/>
        </authorList>
    </citation>
    <scope>NUCLEOTIDE SEQUENCE [LARGE SCALE GENOMIC DNA]</scope>
    <source>
        <strain evidence="2">R501</strain>
    </source>
</reference>
<evidence type="ECO:0000256" key="1">
    <source>
        <dbReference type="ARBA" id="ARBA00010646"/>
    </source>
</evidence>
<dbReference type="Proteomes" id="UP000503399">
    <property type="component" value="Chromosome"/>
</dbReference>
<dbReference type="GO" id="GO:0009253">
    <property type="term" value="P:peptidoglycan catabolic process"/>
    <property type="evidence" value="ECO:0007669"/>
    <property type="project" value="InterPro"/>
</dbReference>
<dbReference type="KEGG" id="hfv:R50_0319"/>
<dbReference type="GO" id="GO:0016052">
    <property type="term" value="P:carbohydrate catabolic process"/>
    <property type="evidence" value="ECO:0007669"/>
    <property type="project" value="TreeGrafter"/>
</dbReference>
<dbReference type="Pfam" id="PF01183">
    <property type="entry name" value="Glyco_hydro_25"/>
    <property type="match status" value="1"/>
</dbReference>
<name>A0A6F8ZDJ8_9FIRM</name>
<dbReference type="Gene3D" id="3.20.20.80">
    <property type="entry name" value="Glycosidases"/>
    <property type="match status" value="1"/>
</dbReference>
<dbReference type="PANTHER" id="PTHR34135:SF2">
    <property type="entry name" value="LYSOZYME"/>
    <property type="match status" value="1"/>
</dbReference>
<dbReference type="CDD" id="cd00599">
    <property type="entry name" value="GH25_muramidase"/>
    <property type="match status" value="1"/>
</dbReference>
<evidence type="ECO:0000313" key="3">
    <source>
        <dbReference type="Proteomes" id="UP000503399"/>
    </source>
</evidence>
<gene>
    <name evidence="2" type="ORF">R50_0319</name>
</gene>
<evidence type="ECO:0000313" key="2">
    <source>
        <dbReference type="EMBL" id="CAB1127825.1"/>
    </source>
</evidence>
<organism evidence="2 3">
    <name type="scientific">Candidatus Hydrogenisulfobacillus filiaventi</name>
    <dbReference type="NCBI Taxonomy" id="2707344"/>
    <lineage>
        <taxon>Bacteria</taxon>
        <taxon>Bacillati</taxon>
        <taxon>Bacillota</taxon>
        <taxon>Clostridia</taxon>
        <taxon>Eubacteriales</taxon>
        <taxon>Clostridiales Family XVII. Incertae Sedis</taxon>
        <taxon>Candidatus Hydrogenisulfobacillus</taxon>
    </lineage>
</organism>
<sequence>MQSVQPGLARGIDLSQFNGPQDWPALKAGGQTAFALIRATDGLSLVDTQLAANAAGARAAGIPHGFYHTLALPAVPPADLPGFGNAQAAAFLAALDRLGGYQGWMLPPFMALEGVPPAWTPEQAVTLLAQFGDSVDVAIGNPAQRTGIYANVNTLGVLAAAPSVRRVAVRPLWVAWWSPTPPPDVGPWTAWTVWQLTDAARVAGEPRPVDADIWDVPAAALPYPPGAAGPAAEIADAAAAVTAAQTALAQAQAALARALRAL</sequence>
<dbReference type="InterPro" id="IPR002053">
    <property type="entry name" value="Glyco_hydro_25"/>
</dbReference>
<protein>
    <recommendedName>
        <fullName evidence="4">Lysozyme</fullName>
    </recommendedName>
</protein>
<accession>A0A6F8ZDJ8</accession>
<dbReference type="PANTHER" id="PTHR34135">
    <property type="entry name" value="LYSOZYME"/>
    <property type="match status" value="1"/>
</dbReference>
<dbReference type="PROSITE" id="PS51904">
    <property type="entry name" value="GLYCOSYL_HYDROL_F25_2"/>
    <property type="match status" value="1"/>
</dbReference>
<evidence type="ECO:0008006" key="4">
    <source>
        <dbReference type="Google" id="ProtNLM"/>
    </source>
</evidence>
<dbReference type="AlphaFoldDB" id="A0A6F8ZDJ8"/>
<comment type="similarity">
    <text evidence="1">Belongs to the glycosyl hydrolase 25 family.</text>
</comment>
<dbReference type="InterPro" id="IPR017853">
    <property type="entry name" value="GH"/>
</dbReference>